<gene>
    <name evidence="2" type="ORF">K402DRAFT_392936</name>
</gene>
<feature type="region of interest" description="Disordered" evidence="1">
    <location>
        <begin position="1"/>
        <end position="87"/>
    </location>
</feature>
<organism evidence="2 3">
    <name type="scientific">Aulographum hederae CBS 113979</name>
    <dbReference type="NCBI Taxonomy" id="1176131"/>
    <lineage>
        <taxon>Eukaryota</taxon>
        <taxon>Fungi</taxon>
        <taxon>Dikarya</taxon>
        <taxon>Ascomycota</taxon>
        <taxon>Pezizomycotina</taxon>
        <taxon>Dothideomycetes</taxon>
        <taxon>Pleosporomycetidae</taxon>
        <taxon>Aulographales</taxon>
        <taxon>Aulographaceae</taxon>
    </lineage>
</organism>
<feature type="compositionally biased region" description="Gly residues" evidence="1">
    <location>
        <begin position="56"/>
        <end position="69"/>
    </location>
</feature>
<reference evidence="2" key="1">
    <citation type="journal article" date="2020" name="Stud. Mycol.">
        <title>101 Dothideomycetes genomes: a test case for predicting lifestyles and emergence of pathogens.</title>
        <authorList>
            <person name="Haridas S."/>
            <person name="Albert R."/>
            <person name="Binder M."/>
            <person name="Bloem J."/>
            <person name="Labutti K."/>
            <person name="Salamov A."/>
            <person name="Andreopoulos B."/>
            <person name="Baker S."/>
            <person name="Barry K."/>
            <person name="Bills G."/>
            <person name="Bluhm B."/>
            <person name="Cannon C."/>
            <person name="Castanera R."/>
            <person name="Culley D."/>
            <person name="Daum C."/>
            <person name="Ezra D."/>
            <person name="Gonzalez J."/>
            <person name="Henrissat B."/>
            <person name="Kuo A."/>
            <person name="Liang C."/>
            <person name="Lipzen A."/>
            <person name="Lutzoni F."/>
            <person name="Magnuson J."/>
            <person name="Mondo S."/>
            <person name="Nolan M."/>
            <person name="Ohm R."/>
            <person name="Pangilinan J."/>
            <person name="Park H.-J."/>
            <person name="Ramirez L."/>
            <person name="Alfaro M."/>
            <person name="Sun H."/>
            <person name="Tritt A."/>
            <person name="Yoshinaga Y."/>
            <person name="Zwiers L.-H."/>
            <person name="Turgeon B."/>
            <person name="Goodwin S."/>
            <person name="Spatafora J."/>
            <person name="Crous P."/>
            <person name="Grigoriev I."/>
        </authorList>
    </citation>
    <scope>NUCLEOTIDE SEQUENCE</scope>
    <source>
        <strain evidence="2">CBS 113979</strain>
    </source>
</reference>
<dbReference type="OrthoDB" id="3439627at2759"/>
<evidence type="ECO:0000256" key="1">
    <source>
        <dbReference type="SAM" id="MobiDB-lite"/>
    </source>
</evidence>
<feature type="compositionally biased region" description="Polar residues" evidence="1">
    <location>
        <begin position="1"/>
        <end position="11"/>
    </location>
</feature>
<protein>
    <submittedName>
        <fullName evidence="2">Uncharacterized protein</fullName>
    </submittedName>
</protein>
<evidence type="ECO:0000313" key="3">
    <source>
        <dbReference type="Proteomes" id="UP000800041"/>
    </source>
</evidence>
<feature type="compositionally biased region" description="Basic and acidic residues" evidence="1">
    <location>
        <begin position="74"/>
        <end position="87"/>
    </location>
</feature>
<name>A0A6G1H2P9_9PEZI</name>
<accession>A0A6G1H2P9</accession>
<dbReference type="AlphaFoldDB" id="A0A6G1H2P9"/>
<dbReference type="EMBL" id="ML977153">
    <property type="protein sequence ID" value="KAF1987238.1"/>
    <property type="molecule type" value="Genomic_DNA"/>
</dbReference>
<keyword evidence="3" id="KW-1185">Reference proteome</keyword>
<dbReference type="Proteomes" id="UP000800041">
    <property type="component" value="Unassembled WGS sequence"/>
</dbReference>
<evidence type="ECO:0000313" key="2">
    <source>
        <dbReference type="EMBL" id="KAF1987238.1"/>
    </source>
</evidence>
<sequence>MPRNGDGSSDNGPIEGHTIAVGAGGSEPESSIVDRASKTAPMPEFEKGDAVEGMNASGGGSTGIGGHTGQGRPIDPEAIKVNDGNKP</sequence>
<proteinExistence type="predicted"/>